<dbReference type="EC" id="6.3.2.6" evidence="3 11"/>
<protein>
    <recommendedName>
        <fullName evidence="4 11">Phosphoribosylaminoimidazole-succinocarboxamide synthase</fullName>
        <ecNumber evidence="3 11">6.3.2.6</ecNumber>
    </recommendedName>
    <alternativeName>
        <fullName evidence="9 11">SAICAR synthetase</fullName>
    </alternativeName>
</protein>
<dbReference type="PANTHER" id="PTHR43700:SF1">
    <property type="entry name" value="PHOSPHORIBOSYLAMINOIMIDAZOLE-SUCCINOCARBOXAMIDE SYNTHASE"/>
    <property type="match status" value="1"/>
</dbReference>
<dbReference type="InterPro" id="IPR001636">
    <property type="entry name" value="SAICAR_synth"/>
</dbReference>
<dbReference type="STRING" id="394503.Ccel_0385"/>
<evidence type="ECO:0000256" key="2">
    <source>
        <dbReference type="ARBA" id="ARBA00010190"/>
    </source>
</evidence>
<reference evidence="13 14" key="1">
    <citation type="submission" date="2009-01" db="EMBL/GenBank/DDBJ databases">
        <title>Complete sequence of Clostridium cellulolyticum H10.</title>
        <authorList>
            <consortium name="US DOE Joint Genome Institute"/>
            <person name="Lucas S."/>
            <person name="Copeland A."/>
            <person name="Lapidus A."/>
            <person name="Glavina del Rio T."/>
            <person name="Dalin E."/>
            <person name="Tice H."/>
            <person name="Bruce D."/>
            <person name="Goodwin L."/>
            <person name="Pitluck S."/>
            <person name="Chertkov O."/>
            <person name="Saunders E."/>
            <person name="Brettin T."/>
            <person name="Detter J.C."/>
            <person name="Han C."/>
            <person name="Larimer F."/>
            <person name="Land M."/>
            <person name="Hauser L."/>
            <person name="Kyrpides N."/>
            <person name="Ivanova N."/>
            <person name="Zhou J."/>
            <person name="Richardson P."/>
        </authorList>
    </citation>
    <scope>NUCLEOTIDE SEQUENCE [LARGE SCALE GENOMIC DNA]</scope>
    <source>
        <strain evidence="14">ATCC 35319 / DSM 5812 / JCM 6584 / H10</strain>
    </source>
</reference>
<dbReference type="GO" id="GO:0005737">
    <property type="term" value="C:cytoplasm"/>
    <property type="evidence" value="ECO:0007669"/>
    <property type="project" value="TreeGrafter"/>
</dbReference>
<dbReference type="GO" id="GO:0005524">
    <property type="term" value="F:ATP binding"/>
    <property type="evidence" value="ECO:0007669"/>
    <property type="project" value="UniProtKB-KW"/>
</dbReference>
<comment type="similarity">
    <text evidence="2 11">Belongs to the SAICAR synthetase family.</text>
</comment>
<dbReference type="SUPFAM" id="SSF56104">
    <property type="entry name" value="SAICAR synthase-like"/>
    <property type="match status" value="1"/>
</dbReference>
<dbReference type="NCBIfam" id="NF010568">
    <property type="entry name" value="PRK13961.1"/>
    <property type="match status" value="1"/>
</dbReference>
<dbReference type="PROSITE" id="PS01058">
    <property type="entry name" value="SAICAR_SYNTHETASE_2"/>
    <property type="match status" value="1"/>
</dbReference>
<comment type="catalytic activity">
    <reaction evidence="10 11">
        <text>5-amino-1-(5-phospho-D-ribosyl)imidazole-4-carboxylate + L-aspartate + ATP = (2S)-2-[5-amino-1-(5-phospho-beta-D-ribosyl)imidazole-4-carboxamido]succinate + ADP + phosphate + 2 H(+)</text>
        <dbReference type="Rhea" id="RHEA:22628"/>
        <dbReference type="ChEBI" id="CHEBI:15378"/>
        <dbReference type="ChEBI" id="CHEBI:29991"/>
        <dbReference type="ChEBI" id="CHEBI:30616"/>
        <dbReference type="ChEBI" id="CHEBI:43474"/>
        <dbReference type="ChEBI" id="CHEBI:58443"/>
        <dbReference type="ChEBI" id="CHEBI:77657"/>
        <dbReference type="ChEBI" id="CHEBI:456216"/>
        <dbReference type="EC" id="6.3.2.6"/>
    </reaction>
</comment>
<evidence type="ECO:0000256" key="7">
    <source>
        <dbReference type="ARBA" id="ARBA00022755"/>
    </source>
</evidence>
<sequence length="298" mass="33881">MLINNTNFIRLPLFVKGKVRNVYDLGDQLLIVVTDRISAFDVVFDELIPNKGTVLNSISAFWFDFTKDVIGNHVITTDVSKYPKELSAFKDELQGRSMLVKKVQMLPAECIVRGYLEGSGLKEYQKTGTVCGIKLPSGLKQADKLPEPIFTPSTKESEGHDINVSFEVLCEKIGTEMAQKLKDASLKLYEKASKHAESKGLILADTKFEFGMLDGELVVGDEMFTPDSSRFWARDEYQPGRAQKSFDKQYLREYLENITWDKQPPAPELPQEVIRKTEEKYIEAYERITGKKFQGDKL</sequence>
<evidence type="ECO:0000256" key="9">
    <source>
        <dbReference type="ARBA" id="ARBA00030409"/>
    </source>
</evidence>
<dbReference type="Proteomes" id="UP000001349">
    <property type="component" value="Chromosome"/>
</dbReference>
<dbReference type="InterPro" id="IPR018236">
    <property type="entry name" value="SAICAR_synthetase_CS"/>
</dbReference>
<keyword evidence="5 11" id="KW-0436">Ligase</keyword>
<evidence type="ECO:0000313" key="14">
    <source>
        <dbReference type="Proteomes" id="UP000001349"/>
    </source>
</evidence>
<dbReference type="FunFam" id="3.30.470.20:FF:000015">
    <property type="entry name" value="Phosphoribosylaminoimidazole-succinocarboxamide synthase"/>
    <property type="match status" value="1"/>
</dbReference>
<keyword evidence="7 11" id="KW-0658">Purine biosynthesis</keyword>
<dbReference type="PANTHER" id="PTHR43700">
    <property type="entry name" value="PHOSPHORIBOSYLAMINOIMIDAZOLE-SUCCINOCARBOXAMIDE SYNTHASE"/>
    <property type="match status" value="1"/>
</dbReference>
<comment type="pathway">
    <text evidence="1 11">Purine metabolism; IMP biosynthesis via de novo pathway; 5-amino-1-(5-phospho-D-ribosyl)imidazole-4-carboxamide from 5-amino-1-(5-phospho-D-ribosyl)imidazole-4-carboxylate: step 1/2.</text>
</comment>
<evidence type="ECO:0000259" key="12">
    <source>
        <dbReference type="Pfam" id="PF01259"/>
    </source>
</evidence>
<evidence type="ECO:0000313" key="13">
    <source>
        <dbReference type="EMBL" id="ACL74770.1"/>
    </source>
</evidence>
<keyword evidence="14" id="KW-1185">Reference proteome</keyword>
<evidence type="ECO:0000256" key="10">
    <source>
        <dbReference type="ARBA" id="ARBA00048475"/>
    </source>
</evidence>
<dbReference type="eggNOG" id="COG0152">
    <property type="taxonomic scope" value="Bacteria"/>
</dbReference>
<dbReference type="EMBL" id="CP001348">
    <property type="protein sequence ID" value="ACL74770.1"/>
    <property type="molecule type" value="Genomic_DNA"/>
</dbReference>
<name>B8I5V3_RUMCH</name>
<dbReference type="CDD" id="cd01414">
    <property type="entry name" value="SAICAR_synt_Sc"/>
    <property type="match status" value="1"/>
</dbReference>
<evidence type="ECO:0000256" key="3">
    <source>
        <dbReference type="ARBA" id="ARBA00012217"/>
    </source>
</evidence>
<evidence type="ECO:0000256" key="11">
    <source>
        <dbReference type="HAMAP-Rule" id="MF_00137"/>
    </source>
</evidence>
<dbReference type="NCBIfam" id="TIGR00081">
    <property type="entry name" value="purC"/>
    <property type="match status" value="1"/>
</dbReference>
<proteinExistence type="inferred from homology"/>
<keyword evidence="8 11" id="KW-0067">ATP-binding</keyword>
<dbReference type="KEGG" id="cce:Ccel_0385"/>
<dbReference type="Pfam" id="PF01259">
    <property type="entry name" value="SAICAR_synt"/>
    <property type="match status" value="1"/>
</dbReference>
<accession>B8I5V3</accession>
<dbReference type="HAMAP" id="MF_00137">
    <property type="entry name" value="SAICAR_synth"/>
    <property type="match status" value="1"/>
</dbReference>
<evidence type="ECO:0000256" key="1">
    <source>
        <dbReference type="ARBA" id="ARBA00004672"/>
    </source>
</evidence>
<dbReference type="Gene3D" id="3.30.470.20">
    <property type="entry name" value="ATP-grasp fold, B domain"/>
    <property type="match status" value="1"/>
</dbReference>
<evidence type="ECO:0000256" key="4">
    <source>
        <dbReference type="ARBA" id="ARBA00016460"/>
    </source>
</evidence>
<dbReference type="GO" id="GO:0006189">
    <property type="term" value="P:'de novo' IMP biosynthetic process"/>
    <property type="evidence" value="ECO:0007669"/>
    <property type="project" value="UniProtKB-UniRule"/>
</dbReference>
<dbReference type="InterPro" id="IPR028923">
    <property type="entry name" value="SAICAR_synt/ADE2_N"/>
</dbReference>
<dbReference type="RefSeq" id="WP_012634833.1">
    <property type="nucleotide sequence ID" value="NC_011898.1"/>
</dbReference>
<dbReference type="OrthoDB" id="9801549at2"/>
<feature type="domain" description="SAICAR synthetase/ADE2 N-terminal" evidence="12">
    <location>
        <begin position="14"/>
        <end position="264"/>
    </location>
</feature>
<evidence type="ECO:0000256" key="6">
    <source>
        <dbReference type="ARBA" id="ARBA00022741"/>
    </source>
</evidence>
<dbReference type="Gene3D" id="3.30.200.20">
    <property type="entry name" value="Phosphorylase Kinase, domain 1"/>
    <property type="match status" value="1"/>
</dbReference>
<dbReference type="UniPathway" id="UPA00074">
    <property type="reaction ID" value="UER00131"/>
</dbReference>
<organism evidence="13 14">
    <name type="scientific">Ruminiclostridium cellulolyticum (strain ATCC 35319 / DSM 5812 / JCM 6584 / H10)</name>
    <name type="common">Clostridium cellulolyticum</name>
    <dbReference type="NCBI Taxonomy" id="394503"/>
    <lineage>
        <taxon>Bacteria</taxon>
        <taxon>Bacillati</taxon>
        <taxon>Bacillota</taxon>
        <taxon>Clostridia</taxon>
        <taxon>Eubacteriales</taxon>
        <taxon>Oscillospiraceae</taxon>
        <taxon>Ruminiclostridium</taxon>
    </lineage>
</organism>
<dbReference type="AlphaFoldDB" id="B8I5V3"/>
<keyword evidence="6 11" id="KW-0547">Nucleotide-binding</keyword>
<evidence type="ECO:0000256" key="8">
    <source>
        <dbReference type="ARBA" id="ARBA00022840"/>
    </source>
</evidence>
<dbReference type="GO" id="GO:0004639">
    <property type="term" value="F:phosphoribosylaminoimidazolesuccinocarboxamide synthase activity"/>
    <property type="evidence" value="ECO:0007669"/>
    <property type="project" value="UniProtKB-UniRule"/>
</dbReference>
<evidence type="ECO:0000256" key="5">
    <source>
        <dbReference type="ARBA" id="ARBA00022598"/>
    </source>
</evidence>
<gene>
    <name evidence="11" type="primary">purC</name>
    <name evidence="13" type="ordered locus">Ccel_0385</name>
</gene>
<dbReference type="HOGENOM" id="CLU_045637_0_2_9"/>